<comment type="caution">
    <text evidence="5">The sequence shown here is derived from an EMBL/GenBank/DDBJ whole genome shotgun (WGS) entry which is preliminary data.</text>
</comment>
<dbReference type="CDD" id="cd07377">
    <property type="entry name" value="WHTH_GntR"/>
    <property type="match status" value="1"/>
</dbReference>
<dbReference type="Gene3D" id="1.20.120.530">
    <property type="entry name" value="GntR ligand-binding domain-like"/>
    <property type="match status" value="1"/>
</dbReference>
<evidence type="ECO:0000313" key="5">
    <source>
        <dbReference type="EMBL" id="PCI99164.1"/>
    </source>
</evidence>
<keyword evidence="1" id="KW-0805">Transcription regulation</keyword>
<reference evidence="5" key="2">
    <citation type="journal article" date="2018" name="ISME J.">
        <title>A dynamic microbial community with high functional redundancy inhabits the cold, oxic subseafloor aquifer.</title>
        <authorList>
            <person name="Tully B.J."/>
            <person name="Wheat C.G."/>
            <person name="Glazer B.T."/>
            <person name="Huber J.A."/>
        </authorList>
    </citation>
    <scope>NUCLEOTIDE SEQUENCE</scope>
    <source>
        <strain evidence="5">NORP83</strain>
    </source>
</reference>
<evidence type="ECO:0000256" key="3">
    <source>
        <dbReference type="ARBA" id="ARBA00023163"/>
    </source>
</evidence>
<evidence type="ECO:0000259" key="4">
    <source>
        <dbReference type="PROSITE" id="PS50949"/>
    </source>
</evidence>
<dbReference type="SUPFAM" id="SSF48008">
    <property type="entry name" value="GntR ligand-binding domain-like"/>
    <property type="match status" value="1"/>
</dbReference>
<evidence type="ECO:0000256" key="2">
    <source>
        <dbReference type="ARBA" id="ARBA00023125"/>
    </source>
</evidence>
<reference key="1">
    <citation type="submission" date="2017-08" db="EMBL/GenBank/DDBJ databases">
        <title>A dynamic microbial community with high functional redundancy inhabits the cold, oxic subseafloor aquifer.</title>
        <authorList>
            <person name="Tully B.J."/>
            <person name="Wheat C.G."/>
            <person name="Glazer B.T."/>
            <person name="Huber J.A."/>
        </authorList>
    </citation>
    <scope>NUCLEOTIDE SEQUENCE [LARGE SCALE GENOMIC DNA]</scope>
</reference>
<dbReference type="SMART" id="SM00345">
    <property type="entry name" value="HTH_GNTR"/>
    <property type="match status" value="1"/>
</dbReference>
<dbReference type="InterPro" id="IPR036390">
    <property type="entry name" value="WH_DNA-bd_sf"/>
</dbReference>
<dbReference type="Pfam" id="PF00392">
    <property type="entry name" value="GntR"/>
    <property type="match status" value="1"/>
</dbReference>
<keyword evidence="2" id="KW-0238">DNA-binding</keyword>
<feature type="domain" description="HTH gntR-type" evidence="4">
    <location>
        <begin position="8"/>
        <end position="75"/>
    </location>
</feature>
<keyword evidence="3" id="KW-0804">Transcription</keyword>
<dbReference type="GO" id="GO:0003700">
    <property type="term" value="F:DNA-binding transcription factor activity"/>
    <property type="evidence" value="ECO:0007669"/>
    <property type="project" value="InterPro"/>
</dbReference>
<dbReference type="EMBL" id="NVUS01000017">
    <property type="protein sequence ID" value="PCI99164.1"/>
    <property type="molecule type" value="Genomic_DNA"/>
</dbReference>
<proteinExistence type="predicted"/>
<organism evidence="5">
    <name type="scientific">OCS116 cluster bacterium</name>
    <dbReference type="NCBI Taxonomy" id="2030921"/>
    <lineage>
        <taxon>Bacteria</taxon>
        <taxon>Pseudomonadati</taxon>
        <taxon>Pseudomonadota</taxon>
        <taxon>Alphaproteobacteria</taxon>
        <taxon>OCS116 cluster</taxon>
    </lineage>
</organism>
<name>A0A2A4YWN3_9PROT</name>
<dbReference type="Gene3D" id="1.10.10.10">
    <property type="entry name" value="Winged helix-like DNA-binding domain superfamily/Winged helix DNA-binding domain"/>
    <property type="match status" value="1"/>
</dbReference>
<sequence>MDKLPNQKSRTAMACDHLRELVIQATFAPGEKLRIDQLVKKLEVSSGAVREALSRLTAEGLVVAEPQKGFVVAPISRSDLQDLTNVRVEIEGRCLADSIQNGDIDWEGRVLSIQHRLRSLAGSLGNDDLEVTKRWHVLHKQFHDELASACTSKWWMQLRSQLYVQSERYRRLSGPVNEFERDIEAEHDAIANAAIARDVDESVKQMTHHLESTTRILLNSEIQFLTE</sequence>
<dbReference type="InterPro" id="IPR011711">
    <property type="entry name" value="GntR_C"/>
</dbReference>
<dbReference type="PANTHER" id="PTHR43537">
    <property type="entry name" value="TRANSCRIPTIONAL REGULATOR, GNTR FAMILY"/>
    <property type="match status" value="1"/>
</dbReference>
<dbReference type="InterPro" id="IPR008920">
    <property type="entry name" value="TF_FadR/GntR_C"/>
</dbReference>
<dbReference type="PANTHER" id="PTHR43537:SF20">
    <property type="entry name" value="HTH-TYPE TRANSCRIPTIONAL REPRESSOR GLAR"/>
    <property type="match status" value="1"/>
</dbReference>
<dbReference type="PROSITE" id="PS50949">
    <property type="entry name" value="HTH_GNTR"/>
    <property type="match status" value="1"/>
</dbReference>
<dbReference type="Pfam" id="PF07729">
    <property type="entry name" value="FCD"/>
    <property type="match status" value="1"/>
</dbReference>
<dbReference type="GO" id="GO:0003677">
    <property type="term" value="F:DNA binding"/>
    <property type="evidence" value="ECO:0007669"/>
    <property type="project" value="UniProtKB-KW"/>
</dbReference>
<gene>
    <name evidence="5" type="ORF">COB13_12470</name>
</gene>
<protein>
    <submittedName>
        <fullName evidence="5">Transcriptional regulator</fullName>
    </submittedName>
</protein>
<dbReference type="AlphaFoldDB" id="A0A2A4YWN3"/>
<dbReference type="SUPFAM" id="SSF46785">
    <property type="entry name" value="Winged helix' DNA-binding domain"/>
    <property type="match status" value="1"/>
</dbReference>
<evidence type="ECO:0000256" key="1">
    <source>
        <dbReference type="ARBA" id="ARBA00023015"/>
    </source>
</evidence>
<accession>A0A2A4YWN3</accession>
<dbReference type="InterPro" id="IPR036388">
    <property type="entry name" value="WH-like_DNA-bd_sf"/>
</dbReference>
<dbReference type="SMART" id="SM00895">
    <property type="entry name" value="FCD"/>
    <property type="match status" value="1"/>
</dbReference>
<dbReference type="InterPro" id="IPR000524">
    <property type="entry name" value="Tscrpt_reg_HTH_GntR"/>
</dbReference>